<reference evidence="1" key="2">
    <citation type="journal article" date="2015" name="Data Brief">
        <title>Shoot transcriptome of the giant reed, Arundo donax.</title>
        <authorList>
            <person name="Barrero R.A."/>
            <person name="Guerrero F.D."/>
            <person name="Moolhuijzen P."/>
            <person name="Goolsby J.A."/>
            <person name="Tidwell J."/>
            <person name="Bellgard S.E."/>
            <person name="Bellgard M.I."/>
        </authorList>
    </citation>
    <scope>NUCLEOTIDE SEQUENCE</scope>
    <source>
        <tissue evidence="1">Shoot tissue taken approximately 20 cm above the soil surface</tissue>
    </source>
</reference>
<sequence>MTQILVVSHKSTYTLPKSISPLQSESLVADEAI</sequence>
<proteinExistence type="predicted"/>
<dbReference type="AlphaFoldDB" id="A0A0A8YS39"/>
<reference evidence="1" key="1">
    <citation type="submission" date="2014-09" db="EMBL/GenBank/DDBJ databases">
        <authorList>
            <person name="Magalhaes I.L.F."/>
            <person name="Oliveira U."/>
            <person name="Santos F.R."/>
            <person name="Vidigal T.H.D.A."/>
            <person name="Brescovit A.D."/>
            <person name="Santos A.J."/>
        </authorList>
    </citation>
    <scope>NUCLEOTIDE SEQUENCE</scope>
    <source>
        <tissue evidence="1">Shoot tissue taken approximately 20 cm above the soil surface</tissue>
    </source>
</reference>
<dbReference type="EMBL" id="GBRH01272708">
    <property type="protein sequence ID" value="JAD25187.1"/>
    <property type="molecule type" value="Transcribed_RNA"/>
</dbReference>
<organism evidence="1">
    <name type="scientific">Arundo donax</name>
    <name type="common">Giant reed</name>
    <name type="synonym">Donax arundinaceus</name>
    <dbReference type="NCBI Taxonomy" id="35708"/>
    <lineage>
        <taxon>Eukaryota</taxon>
        <taxon>Viridiplantae</taxon>
        <taxon>Streptophyta</taxon>
        <taxon>Embryophyta</taxon>
        <taxon>Tracheophyta</taxon>
        <taxon>Spermatophyta</taxon>
        <taxon>Magnoliopsida</taxon>
        <taxon>Liliopsida</taxon>
        <taxon>Poales</taxon>
        <taxon>Poaceae</taxon>
        <taxon>PACMAD clade</taxon>
        <taxon>Arundinoideae</taxon>
        <taxon>Arundineae</taxon>
        <taxon>Arundo</taxon>
    </lineage>
</organism>
<accession>A0A0A8YS39</accession>
<evidence type="ECO:0000313" key="1">
    <source>
        <dbReference type="EMBL" id="JAD25187.1"/>
    </source>
</evidence>
<name>A0A0A8YS39_ARUDO</name>
<protein>
    <submittedName>
        <fullName evidence="1">Uncharacterized protein</fullName>
    </submittedName>
</protein>